<proteinExistence type="predicted"/>
<dbReference type="Proteomes" id="UP000308600">
    <property type="component" value="Unassembled WGS sequence"/>
</dbReference>
<dbReference type="EMBL" id="ML208534">
    <property type="protein sequence ID" value="TFK63215.1"/>
    <property type="molecule type" value="Genomic_DNA"/>
</dbReference>
<organism evidence="1 2">
    <name type="scientific">Pluteus cervinus</name>
    <dbReference type="NCBI Taxonomy" id="181527"/>
    <lineage>
        <taxon>Eukaryota</taxon>
        <taxon>Fungi</taxon>
        <taxon>Dikarya</taxon>
        <taxon>Basidiomycota</taxon>
        <taxon>Agaricomycotina</taxon>
        <taxon>Agaricomycetes</taxon>
        <taxon>Agaricomycetidae</taxon>
        <taxon>Agaricales</taxon>
        <taxon>Pluteineae</taxon>
        <taxon>Pluteaceae</taxon>
        <taxon>Pluteus</taxon>
    </lineage>
</organism>
<gene>
    <name evidence="1" type="ORF">BDN72DRAFT_803478</name>
</gene>
<evidence type="ECO:0000313" key="1">
    <source>
        <dbReference type="EMBL" id="TFK63215.1"/>
    </source>
</evidence>
<accession>A0ACD3ACQ1</accession>
<evidence type="ECO:0000313" key="2">
    <source>
        <dbReference type="Proteomes" id="UP000308600"/>
    </source>
</evidence>
<name>A0ACD3ACQ1_9AGAR</name>
<sequence length="550" mass="60509">MGRKSVDIQYLGILHRGPKSGLLKAPVTRVAADAKSLPVIIQLPHGIGSLLQEAVRIQDDGYESESERVECVDSDVEEEHEEIGVVEAMGSTMDSVHEGDGVDAKESTAESTDEDDEPGVKELTAGSVDVEEPAICQPLQESSIRPKPKHLPHKILPRDEKERRRRNSKNHAKRRTKRITAAKGKVLFHYRFKRAPKGMSKALSTVKVNISAATDLAVSGGGSWLGKRLTVKRTTPWTLPELLARGFRYIDWEGKAPQTILDTDGRIIAALVGGPLGDTTWPRIAHDAYKTMQEILAKAIEDGLVPETELHHRRGNFLTLPAGVSYGGGQVRPGNLRHPPKIEELIQFLLKDKAIRRIAGFQTSAFAFYAPKIFREIQEAMNKLFGRYSDLERNFSNSIYPAVTFNCGPETACLEHVDHGNAPNSLCAITALGDFDWKKGGHLVLFSLGIVVPLPPGSLALISSATIRHGNTPIQPGEKRGSMTQYCAGGLLRWVAYGFQSARSLSTTPLGPEFIKKIEGEPGERWKRLLNSFSTWTELEASLRNKGDAQ</sequence>
<keyword evidence="2" id="KW-1185">Reference proteome</keyword>
<reference evidence="1 2" key="1">
    <citation type="journal article" date="2019" name="Nat. Ecol. Evol.">
        <title>Megaphylogeny resolves global patterns of mushroom evolution.</title>
        <authorList>
            <person name="Varga T."/>
            <person name="Krizsan K."/>
            <person name="Foldi C."/>
            <person name="Dima B."/>
            <person name="Sanchez-Garcia M."/>
            <person name="Sanchez-Ramirez S."/>
            <person name="Szollosi G.J."/>
            <person name="Szarkandi J.G."/>
            <person name="Papp V."/>
            <person name="Albert L."/>
            <person name="Andreopoulos W."/>
            <person name="Angelini C."/>
            <person name="Antonin V."/>
            <person name="Barry K.W."/>
            <person name="Bougher N.L."/>
            <person name="Buchanan P."/>
            <person name="Buyck B."/>
            <person name="Bense V."/>
            <person name="Catcheside P."/>
            <person name="Chovatia M."/>
            <person name="Cooper J."/>
            <person name="Damon W."/>
            <person name="Desjardin D."/>
            <person name="Finy P."/>
            <person name="Geml J."/>
            <person name="Haridas S."/>
            <person name="Hughes K."/>
            <person name="Justo A."/>
            <person name="Karasinski D."/>
            <person name="Kautmanova I."/>
            <person name="Kiss B."/>
            <person name="Kocsube S."/>
            <person name="Kotiranta H."/>
            <person name="LaButti K.M."/>
            <person name="Lechner B.E."/>
            <person name="Liimatainen K."/>
            <person name="Lipzen A."/>
            <person name="Lukacs Z."/>
            <person name="Mihaltcheva S."/>
            <person name="Morgado L.N."/>
            <person name="Niskanen T."/>
            <person name="Noordeloos M.E."/>
            <person name="Ohm R.A."/>
            <person name="Ortiz-Santana B."/>
            <person name="Ovrebo C."/>
            <person name="Racz N."/>
            <person name="Riley R."/>
            <person name="Savchenko A."/>
            <person name="Shiryaev A."/>
            <person name="Soop K."/>
            <person name="Spirin V."/>
            <person name="Szebenyi C."/>
            <person name="Tomsovsky M."/>
            <person name="Tulloss R.E."/>
            <person name="Uehling J."/>
            <person name="Grigoriev I.V."/>
            <person name="Vagvolgyi C."/>
            <person name="Papp T."/>
            <person name="Martin F.M."/>
            <person name="Miettinen O."/>
            <person name="Hibbett D.S."/>
            <person name="Nagy L.G."/>
        </authorList>
    </citation>
    <scope>NUCLEOTIDE SEQUENCE [LARGE SCALE GENOMIC DNA]</scope>
    <source>
        <strain evidence="1 2">NL-1719</strain>
    </source>
</reference>
<protein>
    <submittedName>
        <fullName evidence="1">Uncharacterized protein</fullName>
    </submittedName>
</protein>